<evidence type="ECO:0000256" key="1">
    <source>
        <dbReference type="SAM" id="Phobius"/>
    </source>
</evidence>
<dbReference type="AlphaFoldDB" id="A0A6G8QDN1"/>
<name>A0A6G8QDN1_9ACTN</name>
<keyword evidence="3" id="KW-1185">Reference proteome</keyword>
<keyword evidence="1" id="KW-0812">Transmembrane</keyword>
<dbReference type="RefSeq" id="WP_166178872.1">
    <property type="nucleotide sequence ID" value="NZ_CP045119.1"/>
</dbReference>
<reference evidence="2 3" key="1">
    <citation type="submission" date="2019-10" db="EMBL/GenBank/DDBJ databases">
        <title>Rubrobacter sp nov SCSIO 52090 isolated from a deep-sea sediment in the South China Sea.</title>
        <authorList>
            <person name="Chen R.W."/>
        </authorList>
    </citation>
    <scope>NUCLEOTIDE SEQUENCE [LARGE SCALE GENOMIC DNA]</scope>
    <source>
        <strain evidence="2 3">SCSIO 52909</strain>
    </source>
</reference>
<feature type="transmembrane region" description="Helical" evidence="1">
    <location>
        <begin position="12"/>
        <end position="32"/>
    </location>
</feature>
<sequence length="174" mass="17739">MFRRVSEKMDWRAVIVGWAAAIVTGILLNLLFEAAHILLFGGEALDAANPTTGVVTISLISGFLAHFAGGYVAGRRARASGGLHGVMVAILGFLFVVVAVAVVSAILLATAGLFLVEGGIPFPSVTLGFAGGALLASLALLVLNLLGGFFGGKMGEWERGPVSTSGGATRTPSE</sequence>
<keyword evidence="1" id="KW-1133">Transmembrane helix</keyword>
<keyword evidence="1" id="KW-0472">Membrane</keyword>
<evidence type="ECO:0000313" key="2">
    <source>
        <dbReference type="EMBL" id="QIN84563.1"/>
    </source>
</evidence>
<feature type="transmembrane region" description="Helical" evidence="1">
    <location>
        <begin position="52"/>
        <end position="74"/>
    </location>
</feature>
<protein>
    <submittedName>
        <fullName evidence="2">Uncharacterized protein</fullName>
    </submittedName>
</protein>
<organism evidence="2 3">
    <name type="scientific">Rubrobacter tropicus</name>
    <dbReference type="NCBI Taxonomy" id="2653851"/>
    <lineage>
        <taxon>Bacteria</taxon>
        <taxon>Bacillati</taxon>
        <taxon>Actinomycetota</taxon>
        <taxon>Rubrobacteria</taxon>
        <taxon>Rubrobacterales</taxon>
        <taxon>Rubrobacteraceae</taxon>
        <taxon>Rubrobacter</taxon>
    </lineage>
</organism>
<evidence type="ECO:0000313" key="3">
    <source>
        <dbReference type="Proteomes" id="UP000501452"/>
    </source>
</evidence>
<accession>A0A6G8QDN1</accession>
<dbReference type="Proteomes" id="UP000501452">
    <property type="component" value="Chromosome"/>
</dbReference>
<dbReference type="EMBL" id="CP045119">
    <property type="protein sequence ID" value="QIN84563.1"/>
    <property type="molecule type" value="Genomic_DNA"/>
</dbReference>
<dbReference type="KEGG" id="rub:GBA63_19375"/>
<proteinExistence type="predicted"/>
<gene>
    <name evidence="2" type="ORF">GBA63_19375</name>
</gene>
<feature type="transmembrane region" description="Helical" evidence="1">
    <location>
        <begin position="127"/>
        <end position="150"/>
    </location>
</feature>
<feature type="transmembrane region" description="Helical" evidence="1">
    <location>
        <begin position="86"/>
        <end position="115"/>
    </location>
</feature>